<feature type="coiled-coil region" evidence="7">
    <location>
        <begin position="97"/>
        <end position="128"/>
    </location>
</feature>
<gene>
    <name evidence="9" type="ORF">INT44_000442</name>
</gene>
<dbReference type="PROSITE" id="PS50250">
    <property type="entry name" value="PCI"/>
    <property type="match status" value="1"/>
</dbReference>
<dbReference type="InterPro" id="IPR000717">
    <property type="entry name" value="PCI_dom"/>
</dbReference>
<dbReference type="InterPro" id="IPR045135">
    <property type="entry name" value="Rpn7_N"/>
</dbReference>
<dbReference type="InterPro" id="IPR036390">
    <property type="entry name" value="WH_DNA-bd_sf"/>
</dbReference>
<dbReference type="OrthoDB" id="422427at2759"/>
<dbReference type="SMART" id="SM00088">
    <property type="entry name" value="PINT"/>
    <property type="match status" value="1"/>
</dbReference>
<dbReference type="EMBL" id="JAEPRA010000014">
    <property type="protein sequence ID" value="KAG2175964.1"/>
    <property type="molecule type" value="Genomic_DNA"/>
</dbReference>
<evidence type="ECO:0000313" key="10">
    <source>
        <dbReference type="Proteomes" id="UP000612746"/>
    </source>
</evidence>
<feature type="non-terminal residue" evidence="9">
    <location>
        <position position="1"/>
    </location>
</feature>
<organism evidence="9 10">
    <name type="scientific">Umbelopsis vinacea</name>
    <dbReference type="NCBI Taxonomy" id="44442"/>
    <lineage>
        <taxon>Eukaryota</taxon>
        <taxon>Fungi</taxon>
        <taxon>Fungi incertae sedis</taxon>
        <taxon>Mucoromycota</taxon>
        <taxon>Mucoromycotina</taxon>
        <taxon>Umbelopsidomycetes</taxon>
        <taxon>Umbelopsidales</taxon>
        <taxon>Umbelopsidaceae</taxon>
        <taxon>Umbelopsis</taxon>
    </lineage>
</organism>
<evidence type="ECO:0000256" key="1">
    <source>
        <dbReference type="ARBA" id="ARBA00004123"/>
    </source>
</evidence>
<dbReference type="InterPro" id="IPR019585">
    <property type="entry name" value="Rpn7/CSN1"/>
</dbReference>
<comment type="caution">
    <text evidence="9">The sequence shown here is derived from an EMBL/GenBank/DDBJ whole genome shotgun (WGS) entry which is preliminary data.</text>
</comment>
<reference evidence="9" key="1">
    <citation type="submission" date="2020-12" db="EMBL/GenBank/DDBJ databases">
        <title>Metabolic potential, ecology and presence of endohyphal bacteria is reflected in genomic diversity of Mucoromycotina.</title>
        <authorList>
            <person name="Muszewska A."/>
            <person name="Okrasinska A."/>
            <person name="Steczkiewicz K."/>
            <person name="Drgas O."/>
            <person name="Orlowska M."/>
            <person name="Perlinska-Lenart U."/>
            <person name="Aleksandrzak-Piekarczyk T."/>
            <person name="Szatraj K."/>
            <person name="Zielenkiewicz U."/>
            <person name="Pilsyk S."/>
            <person name="Malc E."/>
            <person name="Mieczkowski P."/>
            <person name="Kruszewska J.S."/>
            <person name="Biernat P."/>
            <person name="Pawlowska J."/>
        </authorList>
    </citation>
    <scope>NUCLEOTIDE SEQUENCE</scope>
    <source>
        <strain evidence="9">WA0000051536</strain>
    </source>
</reference>
<evidence type="ECO:0000256" key="3">
    <source>
        <dbReference type="ARBA" id="ARBA00008793"/>
    </source>
</evidence>
<dbReference type="Gene3D" id="1.25.40.570">
    <property type="match status" value="1"/>
</dbReference>
<dbReference type="Proteomes" id="UP000612746">
    <property type="component" value="Unassembled WGS sequence"/>
</dbReference>
<comment type="similarity">
    <text evidence="3">Belongs to the CSN1 family.</text>
</comment>
<sequence length="437" mass="49932">MTEATTTEKSAILTVEAPANLDLESYIANYRGHTKVSRACFIAERCPALEIEAYKLALFETQTNSFDTHKYEHIITRLNAALKARNEPEIPVDKEWIQTTQKQAKATAEKLEAELRNYKNNMIKESIRMGHNDLGDHYYSCGELANAQRSYTYTRDYCASSSHVVEMCLNVIKVGVEQRAFSYLHNYIVRAESVSDIPNKPNTISKLKCCSAIAHLESTNANKYKHAAKLFMEVAFGMENSFNEIIAANDVAVYGGLCALATFDREELKSKVIDNVNFRNYLELEPQIRELITSFYNSKYSTCLQILEEYKASLKIWTLNDFLLDIYLSAHVEHLFNMIRRKALVQYFTPFSAIDLNVMAKSFSTNVKDLEDELAKLIAENEIQARIDSNKKILRVSEHQQDQRKLVFDRTVATGEEYQRASSALLLRLSLIKADMI</sequence>
<name>A0A8H7PKS0_9FUNG</name>
<protein>
    <recommendedName>
        <fullName evidence="8">PCI domain-containing protein</fullName>
    </recommendedName>
</protein>
<evidence type="ECO:0000256" key="6">
    <source>
        <dbReference type="ARBA" id="ARBA00023242"/>
    </source>
</evidence>
<feature type="coiled-coil region" evidence="7">
    <location>
        <begin position="360"/>
        <end position="387"/>
    </location>
</feature>
<dbReference type="GO" id="GO:0005737">
    <property type="term" value="C:cytoplasm"/>
    <property type="evidence" value="ECO:0007669"/>
    <property type="project" value="UniProtKB-SubCell"/>
</dbReference>
<proteinExistence type="inferred from homology"/>
<dbReference type="GO" id="GO:0008180">
    <property type="term" value="C:COP9 signalosome"/>
    <property type="evidence" value="ECO:0007669"/>
    <property type="project" value="UniProtKB-KW"/>
</dbReference>
<keyword evidence="5" id="KW-0736">Signalosome</keyword>
<dbReference type="Pfam" id="PF10602">
    <property type="entry name" value="RPN7"/>
    <property type="match status" value="1"/>
</dbReference>
<accession>A0A8H7PKS0</accession>
<evidence type="ECO:0000256" key="7">
    <source>
        <dbReference type="SAM" id="Coils"/>
    </source>
</evidence>
<keyword evidence="6" id="KW-0539">Nucleus</keyword>
<evidence type="ECO:0000256" key="2">
    <source>
        <dbReference type="ARBA" id="ARBA00004496"/>
    </source>
</evidence>
<evidence type="ECO:0000256" key="4">
    <source>
        <dbReference type="ARBA" id="ARBA00022490"/>
    </source>
</evidence>
<keyword evidence="10" id="KW-1185">Reference proteome</keyword>
<keyword evidence="4" id="KW-0963">Cytoplasm</keyword>
<dbReference type="PANTHER" id="PTHR14145">
    <property type="entry name" value="26S PROTESOME SUBUNIT 6"/>
    <property type="match status" value="1"/>
</dbReference>
<comment type="subcellular location">
    <subcellularLocation>
        <location evidence="2">Cytoplasm</location>
    </subcellularLocation>
    <subcellularLocation>
        <location evidence="1">Nucleus</location>
    </subcellularLocation>
</comment>
<dbReference type="Pfam" id="PF01399">
    <property type="entry name" value="PCI"/>
    <property type="match status" value="1"/>
</dbReference>
<evidence type="ECO:0000259" key="8">
    <source>
        <dbReference type="PROSITE" id="PS50250"/>
    </source>
</evidence>
<dbReference type="SUPFAM" id="SSF46785">
    <property type="entry name" value="Winged helix' DNA-binding domain"/>
    <property type="match status" value="1"/>
</dbReference>
<feature type="domain" description="PCI" evidence="8">
    <location>
        <begin position="223"/>
        <end position="401"/>
    </location>
</feature>
<dbReference type="AlphaFoldDB" id="A0A8H7PKS0"/>
<keyword evidence="7" id="KW-0175">Coiled coil</keyword>
<evidence type="ECO:0000256" key="5">
    <source>
        <dbReference type="ARBA" id="ARBA00022790"/>
    </source>
</evidence>
<dbReference type="PANTHER" id="PTHR14145:SF2">
    <property type="entry name" value="COP9 SIGNALOSOME COMPLEX SUBUNIT 1"/>
    <property type="match status" value="1"/>
</dbReference>
<evidence type="ECO:0000313" key="9">
    <source>
        <dbReference type="EMBL" id="KAG2175964.1"/>
    </source>
</evidence>